<proteinExistence type="predicted"/>
<gene>
    <name evidence="2" type="ORF">MMSR116_09850</name>
</gene>
<dbReference type="PANTHER" id="PTHR38731">
    <property type="entry name" value="LIPL45-RELATED LIPOPROTEIN-RELATED"/>
    <property type="match status" value="1"/>
</dbReference>
<accession>A0A6B9FMJ2</accession>
<sequence>MKPAVRVCCATAMAGLLLDGTAFGRTMNIGKAELVVPDVKSTSVEQEERRLQVGIDVFKDDVVQTGGIGAVILQFTDKTTLKIFPNSTVKLDNYVYDADKTVLQIGLSLLSGAMRIASGGPHTADKYQLRTPLATIGIRGTVVHIVSEKDRTVVEALHGTFNACATTSSACRTVLATDDMNALQLWSDGRLEKARARRDLGVRSAHGSSTLSAAGGSATTVISTGSDPYDLIGQSYSLNIGGYVSGGNNISVGGFTRANPGYSPIGNGGNALYYSVSNSTASPNGIGGQAFGNGAGEFGLAQGTGSLEALFSSAPGAGSGAGSGSGSAPTLEANANLLEALLAAIPSGGGGGVSSGSGGGSGGAPSPAVNTGVGLLLAGATFAFLRRKGRGRHARVAA</sequence>
<evidence type="ECO:0000313" key="3">
    <source>
        <dbReference type="Proteomes" id="UP000012488"/>
    </source>
</evidence>
<dbReference type="OrthoDB" id="5593939at2"/>
<feature type="domain" description="FecR protein" evidence="1">
    <location>
        <begin position="61"/>
        <end position="160"/>
    </location>
</feature>
<dbReference type="PANTHER" id="PTHR38731:SF1">
    <property type="entry name" value="FECR PROTEIN DOMAIN-CONTAINING PROTEIN"/>
    <property type="match status" value="1"/>
</dbReference>
<protein>
    <recommendedName>
        <fullName evidence="1">FecR protein domain-containing protein</fullName>
    </recommendedName>
</protein>
<dbReference type="Proteomes" id="UP000012488">
    <property type="component" value="Chromosome"/>
</dbReference>
<evidence type="ECO:0000259" key="1">
    <source>
        <dbReference type="Pfam" id="PF04773"/>
    </source>
</evidence>
<reference evidence="2 3" key="2">
    <citation type="journal article" date="2013" name="Genome Announc.">
        <title>Draft Genome Sequence of Methylobacterium mesophilicum Strain SR1.6/6, Isolated from Citrus sinensis.</title>
        <authorList>
            <person name="Marinho Almeida D."/>
            <person name="Dini-Andreote F."/>
            <person name="Camargo Neves A.A."/>
            <person name="Juca Ramos R.T."/>
            <person name="Andreote F.D."/>
            <person name="Carneiro A.R."/>
            <person name="Oliveira de Souza Lima A."/>
            <person name="Caracciolo Gomes de Sa P.H."/>
            <person name="Ribeiro Barbosa M.S."/>
            <person name="Araujo W.L."/>
            <person name="Silva A."/>
        </authorList>
    </citation>
    <scope>NUCLEOTIDE SEQUENCE [LARGE SCALE GENOMIC DNA]</scope>
    <source>
        <strain evidence="2 3">SR1.6/6</strain>
    </source>
</reference>
<dbReference type="Pfam" id="PF04773">
    <property type="entry name" value="FecR"/>
    <property type="match status" value="1"/>
</dbReference>
<organism evidence="2 3">
    <name type="scientific">Methylobacterium mesophilicum SR1.6/6</name>
    <dbReference type="NCBI Taxonomy" id="908290"/>
    <lineage>
        <taxon>Bacteria</taxon>
        <taxon>Pseudomonadati</taxon>
        <taxon>Pseudomonadota</taxon>
        <taxon>Alphaproteobacteria</taxon>
        <taxon>Hyphomicrobiales</taxon>
        <taxon>Methylobacteriaceae</taxon>
        <taxon>Methylobacterium</taxon>
    </lineage>
</organism>
<dbReference type="EMBL" id="CP043538">
    <property type="protein sequence ID" value="QGY02148.1"/>
    <property type="molecule type" value="Genomic_DNA"/>
</dbReference>
<dbReference type="AlphaFoldDB" id="A0A6B9FMJ2"/>
<evidence type="ECO:0000313" key="2">
    <source>
        <dbReference type="EMBL" id="QGY02148.1"/>
    </source>
</evidence>
<dbReference type="InterPro" id="IPR006860">
    <property type="entry name" value="FecR"/>
</dbReference>
<name>A0A6B9FMJ2_9HYPH</name>
<dbReference type="RefSeq" id="WP_158168660.1">
    <property type="nucleotide sequence ID" value="NZ_CP043538.1"/>
</dbReference>
<reference evidence="2 3" key="1">
    <citation type="journal article" date="2012" name="Genet. Mol. Biol.">
        <title>Analysis of 16S rRNA and mxaF genes revealing insights into Methylobacterium niche-specific plant association.</title>
        <authorList>
            <person name="Dourado M.N."/>
            <person name="Andreote F.D."/>
            <person name="Dini-Andreote F."/>
            <person name="Conti R."/>
            <person name="Araujo J.M."/>
            <person name="Araujo W.L."/>
        </authorList>
    </citation>
    <scope>NUCLEOTIDE SEQUENCE [LARGE SCALE GENOMIC DNA]</scope>
    <source>
        <strain evidence="2 3">SR1.6/6</strain>
    </source>
</reference>
<dbReference type="KEGG" id="mmes:MMSR116_09850"/>